<gene>
    <name evidence="1" type="ORF">SAMN04487926_12278</name>
</gene>
<keyword evidence="2" id="KW-1185">Reference proteome</keyword>
<proteinExistence type="predicted"/>
<dbReference type="Proteomes" id="UP000198900">
    <property type="component" value="Unassembled WGS sequence"/>
</dbReference>
<dbReference type="EMBL" id="FNDI01000022">
    <property type="protein sequence ID" value="SDI71006.1"/>
    <property type="molecule type" value="Genomic_DNA"/>
</dbReference>
<comment type="caution">
    <text evidence="1">The sequence shown here is derived from an EMBL/GenBank/DDBJ whole genome shotgun (WGS) entry which is preliminary data.</text>
</comment>
<evidence type="ECO:0000313" key="1">
    <source>
        <dbReference type="EMBL" id="SDI71006.1"/>
    </source>
</evidence>
<sequence length="162" mass="18819">MSGPVYFVACKNMKKVDREAVLSDPNFDETVHVVTESNPDCPTITEGMEEGAMYRFDESNWYRVADRWWAYVDWVVKLMKLVGLDNPPEQDSTVAFRDIFRYGRNDSGTFGPVVSKKLAEDFALWDERARALGDEDFYYYYGMIRHMFEMAAEGGACWLQSW</sequence>
<dbReference type="RefSeq" id="WP_091785523.1">
    <property type="nucleotide sequence ID" value="NZ_FNDI01000022.1"/>
</dbReference>
<protein>
    <submittedName>
        <fullName evidence="1">Uncharacterized protein</fullName>
    </submittedName>
</protein>
<evidence type="ECO:0000313" key="2">
    <source>
        <dbReference type="Proteomes" id="UP000198900"/>
    </source>
</evidence>
<accession>A0A7Z7FLZ2</accession>
<dbReference type="AlphaFoldDB" id="A0A7Z7FLZ2"/>
<organism evidence="1 2">
    <name type="scientific">Paraburkholderia steynii</name>
    <dbReference type="NCBI Taxonomy" id="1245441"/>
    <lineage>
        <taxon>Bacteria</taxon>
        <taxon>Pseudomonadati</taxon>
        <taxon>Pseudomonadota</taxon>
        <taxon>Betaproteobacteria</taxon>
        <taxon>Burkholderiales</taxon>
        <taxon>Burkholderiaceae</taxon>
        <taxon>Paraburkholderia</taxon>
    </lineage>
</organism>
<name>A0A7Z7FLZ2_9BURK</name>
<reference evidence="1" key="1">
    <citation type="submission" date="2016-10" db="EMBL/GenBank/DDBJ databases">
        <authorList>
            <person name="Varghese N."/>
            <person name="Submissions S."/>
        </authorList>
    </citation>
    <scope>NUCLEOTIDE SEQUENCE [LARGE SCALE GENOMIC DNA]</scope>
    <source>
        <strain evidence="1">YR281</strain>
    </source>
</reference>